<feature type="region of interest" description="Disordered" evidence="1">
    <location>
        <begin position="35"/>
        <end position="62"/>
    </location>
</feature>
<organism evidence="2 3">
    <name type="scientific">Thalassoglobus neptunius</name>
    <dbReference type="NCBI Taxonomy" id="1938619"/>
    <lineage>
        <taxon>Bacteria</taxon>
        <taxon>Pseudomonadati</taxon>
        <taxon>Planctomycetota</taxon>
        <taxon>Planctomycetia</taxon>
        <taxon>Planctomycetales</taxon>
        <taxon>Planctomycetaceae</taxon>
        <taxon>Thalassoglobus</taxon>
    </lineage>
</organism>
<sequence>MLNDATADPLKNAIAGPAAPENLLVSAEICTKIGTSRTPLPDTTKHAQKSQPELDDSLNLLA</sequence>
<evidence type="ECO:0000313" key="3">
    <source>
        <dbReference type="Proteomes" id="UP000317243"/>
    </source>
</evidence>
<reference evidence="2 3" key="1">
    <citation type="submission" date="2019-02" db="EMBL/GenBank/DDBJ databases">
        <title>Deep-cultivation of Planctomycetes and their phenomic and genomic characterization uncovers novel biology.</title>
        <authorList>
            <person name="Wiegand S."/>
            <person name="Jogler M."/>
            <person name="Boedeker C."/>
            <person name="Pinto D."/>
            <person name="Vollmers J."/>
            <person name="Rivas-Marin E."/>
            <person name="Kohn T."/>
            <person name="Peeters S.H."/>
            <person name="Heuer A."/>
            <person name="Rast P."/>
            <person name="Oberbeckmann S."/>
            <person name="Bunk B."/>
            <person name="Jeske O."/>
            <person name="Meyerdierks A."/>
            <person name="Storesund J.E."/>
            <person name="Kallscheuer N."/>
            <person name="Luecker S."/>
            <person name="Lage O.M."/>
            <person name="Pohl T."/>
            <person name="Merkel B.J."/>
            <person name="Hornburger P."/>
            <person name="Mueller R.-W."/>
            <person name="Bruemmer F."/>
            <person name="Labrenz M."/>
            <person name="Spormann A.M."/>
            <person name="Op Den Camp H."/>
            <person name="Overmann J."/>
            <person name="Amann R."/>
            <person name="Jetten M.S.M."/>
            <person name="Mascher T."/>
            <person name="Medema M.H."/>
            <person name="Devos D.P."/>
            <person name="Kaster A.-K."/>
            <person name="Ovreas L."/>
            <person name="Rohde M."/>
            <person name="Galperin M.Y."/>
            <person name="Jogler C."/>
        </authorList>
    </citation>
    <scope>NUCLEOTIDE SEQUENCE [LARGE SCALE GENOMIC DNA]</scope>
    <source>
        <strain evidence="2 3">KOR42</strain>
    </source>
</reference>
<gene>
    <name evidence="2" type="ORF">KOR42_16520</name>
</gene>
<proteinExistence type="predicted"/>
<name>A0A5C5X6K3_9PLAN</name>
<dbReference type="Proteomes" id="UP000317243">
    <property type="component" value="Unassembled WGS sequence"/>
</dbReference>
<keyword evidence="3" id="KW-1185">Reference proteome</keyword>
<dbReference type="EMBL" id="SIHI01000001">
    <property type="protein sequence ID" value="TWT58279.1"/>
    <property type="molecule type" value="Genomic_DNA"/>
</dbReference>
<dbReference type="AlphaFoldDB" id="A0A5C5X6K3"/>
<accession>A0A5C5X6K3</accession>
<protein>
    <submittedName>
        <fullName evidence="2">Uncharacterized protein</fullName>
    </submittedName>
</protein>
<evidence type="ECO:0000256" key="1">
    <source>
        <dbReference type="SAM" id="MobiDB-lite"/>
    </source>
</evidence>
<comment type="caution">
    <text evidence="2">The sequence shown here is derived from an EMBL/GenBank/DDBJ whole genome shotgun (WGS) entry which is preliminary data.</text>
</comment>
<evidence type="ECO:0000313" key="2">
    <source>
        <dbReference type="EMBL" id="TWT58279.1"/>
    </source>
</evidence>